<dbReference type="RefSeq" id="WP_025334242.1">
    <property type="nucleotide sequence ID" value="NZ_CP004078.1"/>
</dbReference>
<dbReference type="eggNOG" id="COG1984">
    <property type="taxonomic scope" value="Bacteria"/>
</dbReference>
<gene>
    <name evidence="5" type="ORF">PSAB_08825</name>
</gene>
<dbReference type="InterPro" id="IPR052708">
    <property type="entry name" value="PxpC"/>
</dbReference>
<evidence type="ECO:0000313" key="6">
    <source>
        <dbReference type="Proteomes" id="UP000019772"/>
    </source>
</evidence>
<dbReference type="NCBIfam" id="TIGR00724">
    <property type="entry name" value="urea_amlyse_rel"/>
    <property type="match status" value="1"/>
</dbReference>
<dbReference type="GO" id="GO:0005524">
    <property type="term" value="F:ATP binding"/>
    <property type="evidence" value="ECO:0007669"/>
    <property type="project" value="UniProtKB-KW"/>
</dbReference>
<dbReference type="HOGENOM" id="CLU_028967_0_1_9"/>
<dbReference type="AlphaFoldDB" id="X4ZH18"/>
<feature type="domain" description="Carboxyltransferase" evidence="4">
    <location>
        <begin position="25"/>
        <end position="307"/>
    </location>
</feature>
<dbReference type="OrthoDB" id="9782422at2"/>
<dbReference type="PANTHER" id="PTHR43309">
    <property type="entry name" value="5-OXOPROLINASE SUBUNIT C"/>
    <property type="match status" value="1"/>
</dbReference>
<name>X4ZH18_9BACL</name>
<evidence type="ECO:0000256" key="2">
    <source>
        <dbReference type="ARBA" id="ARBA00022801"/>
    </source>
</evidence>
<dbReference type="SUPFAM" id="SSF50891">
    <property type="entry name" value="Cyclophilin-like"/>
    <property type="match status" value="1"/>
</dbReference>
<keyword evidence="3" id="KW-0067">ATP-binding</keyword>
<keyword evidence="2" id="KW-0378">Hydrolase</keyword>
<reference evidence="5 6" key="1">
    <citation type="journal article" date="2014" name="PLoS Genet.">
        <title>Comparative Genomic Analysis of N2-Fixing and Non-N2-Fixing Paenibacillus spp.: Organization, Evolution and Expression of the Nitrogen Fixation Genes.</title>
        <authorList>
            <person name="Xie J.B."/>
            <person name="Du Z."/>
            <person name="Bai L."/>
            <person name="Tian C."/>
            <person name="Zhang Y."/>
            <person name="Xie J.Y."/>
            <person name="Wang T."/>
            <person name="Liu X."/>
            <person name="Chen X."/>
            <person name="Cheng Q."/>
            <person name="Chen S."/>
            <person name="Li J."/>
        </authorList>
    </citation>
    <scope>NUCLEOTIDE SEQUENCE [LARGE SCALE GENOMIC DNA]</scope>
    <source>
        <strain evidence="5 6">T27</strain>
    </source>
</reference>
<dbReference type="STRING" id="1268072.PSAB_08825"/>
<dbReference type="Pfam" id="PF02626">
    <property type="entry name" value="CT_A_B"/>
    <property type="match status" value="1"/>
</dbReference>
<dbReference type="SMART" id="SM00797">
    <property type="entry name" value="AHS2"/>
    <property type="match status" value="1"/>
</dbReference>
<evidence type="ECO:0000256" key="1">
    <source>
        <dbReference type="ARBA" id="ARBA00022741"/>
    </source>
</evidence>
<dbReference type="PATRIC" id="fig|1268072.3.peg.1839"/>
<protein>
    <submittedName>
        <fullName evidence="5">KipI antagonist</fullName>
    </submittedName>
</protein>
<keyword evidence="6" id="KW-1185">Reference proteome</keyword>
<evidence type="ECO:0000256" key="3">
    <source>
        <dbReference type="ARBA" id="ARBA00022840"/>
    </source>
</evidence>
<dbReference type="EMBL" id="CP004078">
    <property type="protein sequence ID" value="AHV96697.1"/>
    <property type="molecule type" value="Genomic_DNA"/>
</dbReference>
<proteinExistence type="predicted"/>
<dbReference type="PANTHER" id="PTHR43309:SF5">
    <property type="entry name" value="5-OXOPROLINASE SUBUNIT C"/>
    <property type="match status" value="1"/>
</dbReference>
<organism evidence="5 6">
    <name type="scientific">Paenibacillus sabinae T27</name>
    <dbReference type="NCBI Taxonomy" id="1268072"/>
    <lineage>
        <taxon>Bacteria</taxon>
        <taxon>Bacillati</taxon>
        <taxon>Bacillota</taxon>
        <taxon>Bacilli</taxon>
        <taxon>Bacillales</taxon>
        <taxon>Paenibacillaceae</taxon>
        <taxon>Paenibacillus</taxon>
    </lineage>
</organism>
<dbReference type="Gene3D" id="2.40.100.10">
    <property type="entry name" value="Cyclophilin-like"/>
    <property type="match status" value="1"/>
</dbReference>
<dbReference type="KEGG" id="psab:PSAB_08825"/>
<evidence type="ECO:0000313" key="5">
    <source>
        <dbReference type="EMBL" id="AHV96697.1"/>
    </source>
</evidence>
<sequence length="320" mass="35237">MEFVKVVKPGFFTTVQDLGRLQYQNLGISTSGAMDGLSLRLANLLVGNDEEDAALEATLIGPKLRFAADGVIAITGGDLSPALNGIPVPMWKSIRIRQDDELSFGNCVTGCRAYISIAGGIEVPPIMGSRSTYFRGHYGGHEGRALKIGDEIPIGNCRFNLYDIEGRRLQPGAIPDYRTDRPIRFIPGPQADAFTQESFEWFTSRPYDVTNESDRMGYRLQGQQLEHVNGADIISDFITVGSIQVPAIGQPIILMADCQTTGGYTKIGVVISVDLPYVAQKKPRDQIRFEAVDVTYAQELYAKREKMISGLKLLNRMLLV</sequence>
<keyword evidence="1" id="KW-0547">Nucleotide-binding</keyword>
<dbReference type="GO" id="GO:0016787">
    <property type="term" value="F:hydrolase activity"/>
    <property type="evidence" value="ECO:0007669"/>
    <property type="project" value="UniProtKB-KW"/>
</dbReference>
<dbReference type="InterPro" id="IPR003778">
    <property type="entry name" value="CT_A_B"/>
</dbReference>
<evidence type="ECO:0000259" key="4">
    <source>
        <dbReference type="SMART" id="SM00797"/>
    </source>
</evidence>
<dbReference type="InterPro" id="IPR029000">
    <property type="entry name" value="Cyclophilin-like_dom_sf"/>
</dbReference>
<dbReference type="Proteomes" id="UP000019772">
    <property type="component" value="Chromosome"/>
</dbReference>
<accession>X4ZH18</accession>